<evidence type="ECO:0000313" key="1">
    <source>
        <dbReference type="EMBL" id="EMC20892.1"/>
    </source>
</evidence>
<reference evidence="1 2" key="1">
    <citation type="journal article" date="2013" name="Mol. Biol. Evol.">
        <title>Evolutionary and population genomics of the cavity causing bacteria Streptococcus mutans.</title>
        <authorList>
            <person name="Cornejo O.E."/>
            <person name="Lefebure T."/>
            <person name="Pavinski Bitar P.D."/>
            <person name="Lang P."/>
            <person name="Richards V.P."/>
            <person name="Eilertson K."/>
            <person name="Do T."/>
            <person name="Beighton D."/>
            <person name="Zeng L."/>
            <person name="Ahn S.J."/>
            <person name="Burne R.A."/>
            <person name="Siepel A."/>
            <person name="Bustamante C.D."/>
            <person name="Stanhope M.J."/>
        </authorList>
    </citation>
    <scope>NUCLEOTIDE SEQUENCE [LARGE SCALE GENOMIC DNA]</scope>
    <source>
        <strain evidence="1 2">SM6</strain>
    </source>
</reference>
<name>A0A829BNK1_STRMG</name>
<dbReference type="EMBL" id="AHSR01000077">
    <property type="protein sequence ID" value="EMC20892.1"/>
    <property type="molecule type" value="Genomic_DNA"/>
</dbReference>
<evidence type="ECO:0000313" key="2">
    <source>
        <dbReference type="Proteomes" id="UP000011676"/>
    </source>
</evidence>
<sequence>AENTEAENTETRGNIQNIPFSHKKYMLLAKYHTKKLFTTETKTNGYHTLHYHHSNFTTILPSVSLFLPFSVTEIRFRDPKGKSMP</sequence>
<dbReference type="Proteomes" id="UP000011676">
    <property type="component" value="Unassembled WGS sequence"/>
</dbReference>
<protein>
    <submittedName>
        <fullName evidence="1">Uncharacterized protein</fullName>
    </submittedName>
</protein>
<feature type="non-terminal residue" evidence="1">
    <location>
        <position position="1"/>
    </location>
</feature>
<accession>A0A829BNK1</accession>
<comment type="caution">
    <text evidence="1">The sequence shown here is derived from an EMBL/GenBank/DDBJ whole genome shotgun (WGS) entry which is preliminary data.</text>
</comment>
<gene>
    <name evidence="1" type="ORF">SMU82_09662</name>
</gene>
<organism evidence="1 2">
    <name type="scientific">Streptococcus mutans SM6</name>
    <dbReference type="NCBI Taxonomy" id="857119"/>
    <lineage>
        <taxon>Bacteria</taxon>
        <taxon>Bacillati</taxon>
        <taxon>Bacillota</taxon>
        <taxon>Bacilli</taxon>
        <taxon>Lactobacillales</taxon>
        <taxon>Streptococcaceae</taxon>
        <taxon>Streptococcus</taxon>
    </lineage>
</organism>
<proteinExistence type="predicted"/>
<dbReference type="AlphaFoldDB" id="A0A829BNK1"/>